<comment type="caution">
    <text evidence="2">The sequence shown here is derived from an EMBL/GenBank/DDBJ whole genome shotgun (WGS) entry which is preliminary data.</text>
</comment>
<evidence type="ECO:0000313" key="3">
    <source>
        <dbReference type="Proteomes" id="UP001632038"/>
    </source>
</evidence>
<proteinExistence type="predicted"/>
<name>A0ABD3C2G7_9LAMI</name>
<feature type="compositionally biased region" description="Basic residues" evidence="1">
    <location>
        <begin position="204"/>
        <end position="219"/>
    </location>
</feature>
<dbReference type="Proteomes" id="UP001632038">
    <property type="component" value="Unassembled WGS sequence"/>
</dbReference>
<dbReference type="EMBL" id="JAVIJP010000054">
    <property type="protein sequence ID" value="KAL3623960.1"/>
    <property type="molecule type" value="Genomic_DNA"/>
</dbReference>
<reference evidence="3" key="1">
    <citation type="journal article" date="2024" name="IScience">
        <title>Strigolactones Initiate the Formation of Haustorium-like Structures in Castilleja.</title>
        <authorList>
            <person name="Buerger M."/>
            <person name="Peterson D."/>
            <person name="Chory J."/>
        </authorList>
    </citation>
    <scope>NUCLEOTIDE SEQUENCE [LARGE SCALE GENOMIC DNA]</scope>
</reference>
<dbReference type="AlphaFoldDB" id="A0ABD3C2G7"/>
<accession>A0ABD3C2G7</accession>
<feature type="region of interest" description="Disordered" evidence="1">
    <location>
        <begin position="184"/>
        <end position="219"/>
    </location>
</feature>
<sequence>MAMSGISRFFVNKMQKSINGIALVSSGFGLTKPPPNSRRLLSSALNGMKAPLTPTKYGFIGEMVPAIVGTELWKKRATIGGICSYATKGHVRGTCKPKSNVKAALDGRFTCRLCPGLTFDSPGAVKGHYELIHPELYELSIGCEFCGNFFETKEQKGSHPCVGGRGGGGGGGYGVSSVSQLRKAMAEELRRSRRSKGKDWPYRGNKKAGKKNSRKGRNN</sequence>
<keyword evidence="3" id="KW-1185">Reference proteome</keyword>
<evidence type="ECO:0008006" key="4">
    <source>
        <dbReference type="Google" id="ProtNLM"/>
    </source>
</evidence>
<evidence type="ECO:0000256" key="1">
    <source>
        <dbReference type="SAM" id="MobiDB-lite"/>
    </source>
</evidence>
<protein>
    <recommendedName>
        <fullName evidence="4">C2H2-type domain-containing protein</fullName>
    </recommendedName>
</protein>
<gene>
    <name evidence="2" type="ORF">CASFOL_032776</name>
</gene>
<evidence type="ECO:0000313" key="2">
    <source>
        <dbReference type="EMBL" id="KAL3623960.1"/>
    </source>
</evidence>
<organism evidence="2 3">
    <name type="scientific">Castilleja foliolosa</name>
    <dbReference type="NCBI Taxonomy" id="1961234"/>
    <lineage>
        <taxon>Eukaryota</taxon>
        <taxon>Viridiplantae</taxon>
        <taxon>Streptophyta</taxon>
        <taxon>Embryophyta</taxon>
        <taxon>Tracheophyta</taxon>
        <taxon>Spermatophyta</taxon>
        <taxon>Magnoliopsida</taxon>
        <taxon>eudicotyledons</taxon>
        <taxon>Gunneridae</taxon>
        <taxon>Pentapetalae</taxon>
        <taxon>asterids</taxon>
        <taxon>lamiids</taxon>
        <taxon>Lamiales</taxon>
        <taxon>Orobanchaceae</taxon>
        <taxon>Pedicularideae</taxon>
        <taxon>Castillejinae</taxon>
        <taxon>Castilleja</taxon>
    </lineage>
</organism>